<evidence type="ECO:0000259" key="2">
    <source>
        <dbReference type="Pfam" id="PF03008"/>
    </source>
</evidence>
<protein>
    <recommendedName>
        <fullName evidence="5">ATPase domain-containing protein</fullName>
    </recommendedName>
</protein>
<feature type="domain" description="ATPase" evidence="1">
    <location>
        <begin position="33"/>
        <end position="227"/>
    </location>
</feature>
<comment type="caution">
    <text evidence="3">The sequence shown here is derived from an EMBL/GenBank/DDBJ whole genome shotgun (WGS) entry which is preliminary data.</text>
</comment>
<sequence>MFFYLEYLFFSCYNNTDKKISDKKISKDGDAVFYGRKKEINLIKSVFNENNKAILIYGKRRVGKTTLIKESIKEYDSIYFECLEDTIEKNIESFKETMSKQGVIVPSYVTFNDFIDIFSYLDSLNQKYVIVIDEYPYLKSLNNPSYIDSMFQNVIDNYIKNLNIIISGSSMKIMNEILKESNALFGRFKETLLIEEFNHLEASTYYYNDLTPYDKVAFYSVFGGSPYINESINPKISIKDNIINTFLKNSNNVYNYADNLLLSDSSNRIQAKRIISTLGNSKKKYSELESILDKEKTGKINVSLKSLIELKLVSKVFPINKPNDSKKSFYEIKDNAIRFFYTYVYNYKSNLEILGPNVFYDEYIKDSINTYVSHRFEDICRSYFSIQVKNGNLKGIRNIGTYYYDDSVSKQNGEFDVALDAKDGFDIYEVKYLKKPFDIASLNKEVSQIQNIKGIKINKIGFISVNGFDFNSDEYELLDGNKLFEFKEWLVW</sequence>
<dbReference type="InterPro" id="IPR011579">
    <property type="entry name" value="ATPase_dom"/>
</dbReference>
<evidence type="ECO:0000313" key="4">
    <source>
        <dbReference type="Proteomes" id="UP000266506"/>
    </source>
</evidence>
<dbReference type="PANTHER" id="PTHR34704">
    <property type="entry name" value="ATPASE"/>
    <property type="match status" value="1"/>
</dbReference>
<dbReference type="Gene3D" id="3.40.50.300">
    <property type="entry name" value="P-loop containing nucleotide triphosphate hydrolases"/>
    <property type="match status" value="1"/>
</dbReference>
<reference evidence="3 4" key="1">
    <citation type="submission" date="2018-08" db="EMBL/GenBank/DDBJ databases">
        <title>Genomic Encyclopedia of Archaeal and Bacterial Type Strains, Phase II (KMG-II): from individual species to whole genera.</title>
        <authorList>
            <person name="Goeker M."/>
        </authorList>
    </citation>
    <scope>NUCLEOTIDE SEQUENCE [LARGE SCALE GENOMIC DNA]</scope>
    <source>
        <strain evidence="3 4">ATCC 27112</strain>
    </source>
</reference>
<dbReference type="Pfam" id="PF03008">
    <property type="entry name" value="DUF234"/>
    <property type="match status" value="1"/>
</dbReference>
<dbReference type="AlphaFoldDB" id="A0A397R3P0"/>
<dbReference type="Proteomes" id="UP000266506">
    <property type="component" value="Unassembled WGS sequence"/>
</dbReference>
<evidence type="ECO:0008006" key="5">
    <source>
        <dbReference type="Google" id="ProtNLM"/>
    </source>
</evidence>
<feature type="domain" description="DUF234" evidence="2">
    <location>
        <begin position="340"/>
        <end position="434"/>
    </location>
</feature>
<dbReference type="SUPFAM" id="SSF52540">
    <property type="entry name" value="P-loop containing nucleoside triphosphate hydrolases"/>
    <property type="match status" value="1"/>
</dbReference>
<dbReference type="GO" id="GO:0005524">
    <property type="term" value="F:ATP binding"/>
    <property type="evidence" value="ECO:0007669"/>
    <property type="project" value="InterPro"/>
</dbReference>
<name>A0A397R3P0_9MOLU</name>
<dbReference type="OrthoDB" id="9813134at2"/>
<accession>A0A397R3P0</accession>
<evidence type="ECO:0000259" key="1">
    <source>
        <dbReference type="Pfam" id="PF01637"/>
    </source>
</evidence>
<keyword evidence="4" id="KW-1185">Reference proteome</keyword>
<dbReference type="Pfam" id="PF01637">
    <property type="entry name" value="ATPase_2"/>
    <property type="match status" value="1"/>
</dbReference>
<dbReference type="InterPro" id="IPR027417">
    <property type="entry name" value="P-loop_NTPase"/>
</dbReference>
<dbReference type="InterPro" id="IPR004256">
    <property type="entry name" value="DUF234"/>
</dbReference>
<dbReference type="PANTHER" id="PTHR34704:SF1">
    <property type="entry name" value="ATPASE"/>
    <property type="match status" value="1"/>
</dbReference>
<evidence type="ECO:0000313" key="3">
    <source>
        <dbReference type="EMBL" id="RIA65031.1"/>
    </source>
</evidence>
<dbReference type="InParanoid" id="A0A397R3P0"/>
<organism evidence="3 4">
    <name type="scientific">Anaeroplasma bactoclasticum</name>
    <dbReference type="NCBI Taxonomy" id="2088"/>
    <lineage>
        <taxon>Bacteria</taxon>
        <taxon>Bacillati</taxon>
        <taxon>Mycoplasmatota</taxon>
        <taxon>Mollicutes</taxon>
        <taxon>Anaeroplasmatales</taxon>
        <taxon>Anaeroplasmataceae</taxon>
        <taxon>Anaeroplasma</taxon>
    </lineage>
</organism>
<gene>
    <name evidence="3" type="ORF">EI71_01631</name>
</gene>
<proteinExistence type="predicted"/>
<dbReference type="EMBL" id="QXEV01000024">
    <property type="protein sequence ID" value="RIA65031.1"/>
    <property type="molecule type" value="Genomic_DNA"/>
</dbReference>